<protein>
    <submittedName>
        <fullName evidence="3">NADP oxidoreductase coenzyme F420-dependent</fullName>
    </submittedName>
</protein>
<dbReference type="GO" id="GO:0016491">
    <property type="term" value="F:oxidoreductase activity"/>
    <property type="evidence" value="ECO:0007669"/>
    <property type="project" value="UniProtKB-KW"/>
</dbReference>
<dbReference type="KEGG" id="capn:CBG49_15430"/>
<dbReference type="EMBL" id="CP022022">
    <property type="protein sequence ID" value="ASF44378.1"/>
    <property type="molecule type" value="Genomic_DNA"/>
</dbReference>
<evidence type="ECO:0000313" key="3">
    <source>
        <dbReference type="EMBL" id="ASF44378.1"/>
    </source>
</evidence>
<dbReference type="PANTHER" id="PTHR14239:SF10">
    <property type="entry name" value="REDUCTASE"/>
    <property type="match status" value="1"/>
</dbReference>
<keyword evidence="1" id="KW-0560">Oxidoreductase</keyword>
<dbReference type="PANTHER" id="PTHR14239">
    <property type="entry name" value="DUDULIN-RELATED"/>
    <property type="match status" value="1"/>
</dbReference>
<feature type="domain" description="Pyrroline-5-carboxylate reductase catalytic N-terminal" evidence="2">
    <location>
        <begin position="6"/>
        <end position="96"/>
    </location>
</feature>
<proteinExistence type="predicted"/>
<reference evidence="4" key="1">
    <citation type="submission" date="2017-06" db="EMBL/GenBank/DDBJ databases">
        <title>Complete genome sequence of Capnocytophaga sp. KCOM 1579 (=ChDC OS43) isolated from a human refractory periapical abscess lesion.</title>
        <authorList>
            <person name="Kook J.-K."/>
            <person name="Park S.-N."/>
            <person name="Lim Y.K."/>
            <person name="Roh H."/>
        </authorList>
    </citation>
    <scope>NUCLEOTIDE SEQUENCE [LARGE SCALE GENOMIC DNA]</scope>
    <source>
        <strain evidence="4">ChDC OS43</strain>
    </source>
</reference>
<dbReference type="Pfam" id="PF03807">
    <property type="entry name" value="F420_oxidored"/>
    <property type="match status" value="1"/>
</dbReference>
<evidence type="ECO:0000259" key="2">
    <source>
        <dbReference type="Pfam" id="PF03807"/>
    </source>
</evidence>
<dbReference type="SUPFAM" id="SSF51735">
    <property type="entry name" value="NAD(P)-binding Rossmann-fold domains"/>
    <property type="match status" value="1"/>
</dbReference>
<accession>A0A1Z4BSZ4</accession>
<evidence type="ECO:0000313" key="4">
    <source>
        <dbReference type="Proteomes" id="UP000197007"/>
    </source>
</evidence>
<organism evidence="3 4">
    <name type="scientific">Capnocytophaga endodontalis</name>
    <dbReference type="NCBI Taxonomy" id="2708117"/>
    <lineage>
        <taxon>Bacteria</taxon>
        <taxon>Pseudomonadati</taxon>
        <taxon>Bacteroidota</taxon>
        <taxon>Flavobacteriia</taxon>
        <taxon>Flavobacteriales</taxon>
        <taxon>Flavobacteriaceae</taxon>
        <taxon>Capnocytophaga</taxon>
    </lineage>
</organism>
<dbReference type="InterPro" id="IPR051267">
    <property type="entry name" value="STEAP_metalloreductase"/>
</dbReference>
<dbReference type="Proteomes" id="UP000197007">
    <property type="component" value="Chromosome"/>
</dbReference>
<dbReference type="AlphaFoldDB" id="A0A1Z4BSZ4"/>
<dbReference type="InterPro" id="IPR036291">
    <property type="entry name" value="NAD(P)-bd_dom_sf"/>
</dbReference>
<dbReference type="RefSeq" id="WP_088595176.1">
    <property type="nucleotide sequence ID" value="NZ_CP022022.1"/>
</dbReference>
<dbReference type="Gene3D" id="3.40.50.720">
    <property type="entry name" value="NAD(P)-binding Rossmann-like Domain"/>
    <property type="match status" value="1"/>
</dbReference>
<evidence type="ECO:0000256" key="1">
    <source>
        <dbReference type="ARBA" id="ARBA00023002"/>
    </source>
</evidence>
<gene>
    <name evidence="3" type="ORF">CBG49_15430</name>
</gene>
<name>A0A1Z4BSZ4_9FLAO</name>
<sequence>MKTEQKIAVIGLGNIGKAVAENLNKSGRKFIVAGRDTAKVKEVAKAWQNAQVADIATAVKEADIVIPAIYFPLVADFLKEHAEALKGKVIVDVSNPIAPDENGGFKKVIAAEASAGEINASHLPQGAHLAKALGTLLAGSLSAEAFTTPRKVLFYATDEVSINPVVEQLIKDTGFEPVRVGGLNQSIRLEVFGDLNEAGAVDKPVTLEEARQLVK</sequence>
<keyword evidence="4" id="KW-1185">Reference proteome</keyword>
<dbReference type="InterPro" id="IPR028939">
    <property type="entry name" value="P5C_Rdtase_cat_N"/>
</dbReference>